<organism evidence="1 2">
    <name type="scientific">Paenibacillus forsythiae</name>
    <dbReference type="NCBI Taxonomy" id="365616"/>
    <lineage>
        <taxon>Bacteria</taxon>
        <taxon>Bacillati</taxon>
        <taxon>Bacillota</taxon>
        <taxon>Bacilli</taxon>
        <taxon>Bacillales</taxon>
        <taxon>Paenibacillaceae</taxon>
        <taxon>Paenibacillus</taxon>
    </lineage>
</organism>
<dbReference type="NCBIfam" id="TIGR02530">
    <property type="entry name" value="flg_new"/>
    <property type="match status" value="1"/>
</dbReference>
<sequence length="130" mass="14047">MNDNKITVGQMFAGVRHPGMLQRSNNINTAGSALAEASFETLLQRNMLKFSNHAIKRLEQRGIQLGSKQLDQISSAVEQAAAKGSKDSLILMKDLALIVSVANRTVVTAMDGNSMKDNVFTQIDSAVIIS</sequence>
<dbReference type="Pfam" id="PF12611">
    <property type="entry name" value="Flagellar_put"/>
    <property type="match status" value="1"/>
</dbReference>
<dbReference type="EMBL" id="JAUSUY010000001">
    <property type="protein sequence ID" value="MDT3424520.1"/>
    <property type="molecule type" value="Genomic_DNA"/>
</dbReference>
<dbReference type="InterPro" id="IPR013367">
    <property type="entry name" value="Flagellar_put"/>
</dbReference>
<keyword evidence="1" id="KW-0282">Flagellum</keyword>
<keyword evidence="1" id="KW-0969">Cilium</keyword>
<evidence type="ECO:0000313" key="2">
    <source>
        <dbReference type="Proteomes" id="UP001248709"/>
    </source>
</evidence>
<comment type="caution">
    <text evidence="1">The sequence shown here is derived from an EMBL/GenBank/DDBJ whole genome shotgun (WGS) entry which is preliminary data.</text>
</comment>
<keyword evidence="2" id="KW-1185">Reference proteome</keyword>
<name>A0ABU3H1B8_9BACL</name>
<reference evidence="1 2" key="1">
    <citation type="submission" date="2023-07" db="EMBL/GenBank/DDBJ databases">
        <title>Genomic Encyclopedia of Type Strains, Phase IV (KMG-IV): sequencing the most valuable type-strain genomes for metagenomic binning, comparative biology and taxonomic classification.</title>
        <authorList>
            <person name="Goeker M."/>
        </authorList>
    </citation>
    <scope>NUCLEOTIDE SEQUENCE [LARGE SCALE GENOMIC DNA]</scope>
    <source>
        <strain evidence="1 2">T98</strain>
    </source>
</reference>
<dbReference type="RefSeq" id="WP_025697964.1">
    <property type="nucleotide sequence ID" value="NZ_JAUSUY010000001.1"/>
</dbReference>
<keyword evidence="1" id="KW-0966">Cell projection</keyword>
<gene>
    <name evidence="1" type="ORF">J2Z22_000032</name>
</gene>
<proteinExistence type="predicted"/>
<dbReference type="Proteomes" id="UP001248709">
    <property type="component" value="Unassembled WGS sequence"/>
</dbReference>
<accession>A0ABU3H1B8</accession>
<evidence type="ECO:0000313" key="1">
    <source>
        <dbReference type="EMBL" id="MDT3424520.1"/>
    </source>
</evidence>
<protein>
    <submittedName>
        <fullName evidence="1">Flagellar operon protein</fullName>
    </submittedName>
</protein>